<feature type="domain" description="DUF802" evidence="2">
    <location>
        <begin position="322"/>
        <end position="373"/>
    </location>
</feature>
<reference evidence="3 4" key="1">
    <citation type="submission" date="2018-10" db="EMBL/GenBank/DDBJ databases">
        <title>Robbsia sp. DHC34, isolated from soil.</title>
        <authorList>
            <person name="Gao Z.-H."/>
            <person name="Qiu L.-H."/>
        </authorList>
    </citation>
    <scope>NUCLEOTIDE SEQUENCE [LARGE SCALE GENOMIC DNA]</scope>
    <source>
        <strain evidence="3 4">DHC34</strain>
    </source>
</reference>
<sequence length="775" mass="82460">MSRYRIHLVVFIAGLAALLWVAVGYATSNPLASVVTAVIAACYLAGAVELKRYDDATHALERAVDGLSDTPPDFGQWLAQLPVSLRGAVRLRVEGERAVLPGPALTPYLVGLLVLLGMLGTLLGMVATLRGTGIALDSATDLQAIRASLAAPVNGLGFAFGTSIAGVASSAMLGLLSALCRRERTVAAQQLDAKIVTTLRVHTLAHRREQSFELMRRQAEWMPALADRLQSTIEAIERRGAALDERQLANQHALHEKIETAYVRLASSVEHALKQSLAENARVVGAGLQPVVEATMAGLARETAAMRETVTRAVQTQLDGFSTGFDTATSTVAQTWQSALAEHQASSQALATQMQASLDGLGQQLETRTAGLLDGVSARLEATADSLSRTWGETLSQQAQANDALATRNELALAMAATAFEQRAQALEGGVRESHAKWHADLASNEAQRLSAWRETLDASVERLSAQWDQLGVRAETRQHAICAALEQTAQAITTQTRTHARETIAEIGRLVQTASEAPRAAADIIAEMREKLSESMVRDTAMLDERARLLHTVETLLDAVNVASTEQRAAVDTLVSTSADLLDRVGNAFTEKIDGAGAAFADKVDRVGAMFSDKVDHVGVTFADKIDHVGAAFADKVDHVGAAFAEHTEHARTAFSETVDHVEHALSGTLESESAKLDRAAADVTGSAVEVASLGDAFGSAVQQFGASNDKLVAQLERIEGALEKSIARSDEQLAYYVAQAREVIELCMMSQKQIIEEMQALAGARAPAGAPAA</sequence>
<comment type="caution">
    <text evidence="3">The sequence shown here is derived from an EMBL/GenBank/DDBJ whole genome shotgun (WGS) entry which is preliminary data.</text>
</comment>
<keyword evidence="1" id="KW-0812">Transmembrane</keyword>
<gene>
    <name evidence="3" type="ORF">D7S86_20160</name>
</gene>
<proteinExistence type="predicted"/>
<protein>
    <submittedName>
        <fullName evidence="3">DUF802 domain-containing protein</fullName>
    </submittedName>
</protein>
<evidence type="ECO:0000313" key="4">
    <source>
        <dbReference type="Proteomes" id="UP000270342"/>
    </source>
</evidence>
<accession>A0A494XIR1</accession>
<dbReference type="Proteomes" id="UP000270342">
    <property type="component" value="Unassembled WGS sequence"/>
</dbReference>
<evidence type="ECO:0000313" key="3">
    <source>
        <dbReference type="EMBL" id="RKP49611.1"/>
    </source>
</evidence>
<dbReference type="Gene3D" id="1.20.120.20">
    <property type="entry name" value="Apolipoprotein"/>
    <property type="match status" value="1"/>
</dbReference>
<dbReference type="EMBL" id="RBZU01000010">
    <property type="protein sequence ID" value="RKP49611.1"/>
    <property type="molecule type" value="Genomic_DNA"/>
</dbReference>
<evidence type="ECO:0000259" key="2">
    <source>
        <dbReference type="Pfam" id="PF05650"/>
    </source>
</evidence>
<dbReference type="Pfam" id="PF05650">
    <property type="entry name" value="DUF802"/>
    <property type="match status" value="2"/>
</dbReference>
<feature type="transmembrane region" description="Helical" evidence="1">
    <location>
        <begin position="108"/>
        <end position="129"/>
    </location>
</feature>
<dbReference type="OrthoDB" id="6053769at2"/>
<organism evidence="3 4">
    <name type="scientific">Pararobbsia silviterrae</name>
    <dbReference type="NCBI Taxonomy" id="1792498"/>
    <lineage>
        <taxon>Bacteria</taxon>
        <taxon>Pseudomonadati</taxon>
        <taxon>Pseudomonadota</taxon>
        <taxon>Betaproteobacteria</taxon>
        <taxon>Burkholderiales</taxon>
        <taxon>Burkholderiaceae</taxon>
        <taxon>Pararobbsia</taxon>
    </lineage>
</organism>
<name>A0A494XIR1_9BURK</name>
<feature type="domain" description="DUF802" evidence="2">
    <location>
        <begin position="376"/>
        <end position="427"/>
    </location>
</feature>
<dbReference type="RefSeq" id="WP_121088659.1">
    <property type="nucleotide sequence ID" value="NZ_RBZU01000010.1"/>
</dbReference>
<dbReference type="InterPro" id="IPR008520">
    <property type="entry name" value="DUF802"/>
</dbReference>
<keyword evidence="1" id="KW-1133">Transmembrane helix</keyword>
<keyword evidence="1" id="KW-0472">Membrane</keyword>
<evidence type="ECO:0000256" key="1">
    <source>
        <dbReference type="SAM" id="Phobius"/>
    </source>
</evidence>
<dbReference type="AlphaFoldDB" id="A0A494XIR1"/>
<dbReference type="SUPFAM" id="SSF58113">
    <property type="entry name" value="Apolipoprotein A-I"/>
    <property type="match status" value="1"/>
</dbReference>
<keyword evidence="4" id="KW-1185">Reference proteome</keyword>